<reference evidence="1 2" key="1">
    <citation type="submission" date="2012-08" db="EMBL/GenBank/DDBJ databases">
        <title>Whole genome shotgun sequence of Austwickia chelonae NBRC 105200.</title>
        <authorList>
            <person name="Yoshida I."/>
            <person name="Hosoyama A."/>
            <person name="Tsuchikane K."/>
            <person name="Katsumata H."/>
            <person name="Ando Y."/>
            <person name="Ohji S."/>
            <person name="Hamada M."/>
            <person name="Tamura T."/>
            <person name="Yamazoe A."/>
            <person name="Yamazaki S."/>
            <person name="Fujita N."/>
        </authorList>
    </citation>
    <scope>NUCLEOTIDE SEQUENCE [LARGE SCALE GENOMIC DNA]</scope>
    <source>
        <strain evidence="1 2">NBRC 105200</strain>
    </source>
</reference>
<proteinExistence type="predicted"/>
<protein>
    <submittedName>
        <fullName evidence="1">Uncharacterized protein</fullName>
    </submittedName>
</protein>
<accession>K6UN22</accession>
<gene>
    <name evidence="1" type="ORF">AUCHE_16_00370</name>
</gene>
<dbReference type="EMBL" id="BAGZ01000016">
    <property type="protein sequence ID" value="GAB78621.1"/>
    <property type="molecule type" value="Genomic_DNA"/>
</dbReference>
<organism evidence="1 2">
    <name type="scientific">Austwickia chelonae NBRC 105200</name>
    <dbReference type="NCBI Taxonomy" id="1184607"/>
    <lineage>
        <taxon>Bacteria</taxon>
        <taxon>Bacillati</taxon>
        <taxon>Actinomycetota</taxon>
        <taxon>Actinomycetes</taxon>
        <taxon>Micrococcales</taxon>
        <taxon>Dermatophilaceae</taxon>
        <taxon>Austwickia</taxon>
    </lineage>
</organism>
<evidence type="ECO:0000313" key="1">
    <source>
        <dbReference type="EMBL" id="GAB78621.1"/>
    </source>
</evidence>
<dbReference type="AlphaFoldDB" id="K6UN22"/>
<dbReference type="STRING" id="100225.SAMN05421595_2273"/>
<comment type="caution">
    <text evidence="1">The sequence shown here is derived from an EMBL/GenBank/DDBJ whole genome shotgun (WGS) entry which is preliminary data.</text>
</comment>
<keyword evidence="2" id="KW-1185">Reference proteome</keyword>
<name>K6UN22_9MICO</name>
<dbReference type="Proteomes" id="UP000008495">
    <property type="component" value="Unassembled WGS sequence"/>
</dbReference>
<sequence length="98" mass="10097">MACREIHPTVTEAIAAWNSANSKNDAAALKKAADGLVEAAQGSDESAKSSGDDQMVQLTSAVSAQLKKISADFKAEKDVNGAPLKAAADALWKHCQGA</sequence>
<evidence type="ECO:0000313" key="2">
    <source>
        <dbReference type="Proteomes" id="UP000008495"/>
    </source>
</evidence>